<dbReference type="EMBL" id="JBDPZC010000015">
    <property type="protein sequence ID" value="MEO3715517.1"/>
    <property type="molecule type" value="Genomic_DNA"/>
</dbReference>
<feature type="chain" id="PRO_5045453168" evidence="1">
    <location>
        <begin position="32"/>
        <end position="402"/>
    </location>
</feature>
<dbReference type="InterPro" id="IPR013784">
    <property type="entry name" value="Carb-bd-like_fold"/>
</dbReference>
<evidence type="ECO:0000313" key="4">
    <source>
        <dbReference type="Proteomes" id="UP001462640"/>
    </source>
</evidence>
<comment type="caution">
    <text evidence="3">The sequence shown here is derived from an EMBL/GenBank/DDBJ whole genome shotgun (WGS) entry which is preliminary data.</text>
</comment>
<dbReference type="PROSITE" id="PS51257">
    <property type="entry name" value="PROKAR_LIPOPROTEIN"/>
    <property type="match status" value="1"/>
</dbReference>
<dbReference type="Pfam" id="PF13620">
    <property type="entry name" value="CarboxypepD_reg"/>
    <property type="match status" value="1"/>
</dbReference>
<evidence type="ECO:0000313" key="3">
    <source>
        <dbReference type="EMBL" id="MEO3715517.1"/>
    </source>
</evidence>
<dbReference type="Proteomes" id="UP001462640">
    <property type="component" value="Unassembled WGS sequence"/>
</dbReference>
<keyword evidence="4" id="KW-1185">Reference proteome</keyword>
<gene>
    <name evidence="3" type="ORF">ABDJ40_22315</name>
</gene>
<keyword evidence="1" id="KW-0732">Signal</keyword>
<accession>A0ABV0GKC5</accession>
<evidence type="ECO:0000256" key="1">
    <source>
        <dbReference type="SAM" id="SignalP"/>
    </source>
</evidence>
<dbReference type="SUPFAM" id="SSF49452">
    <property type="entry name" value="Starch-binding domain-like"/>
    <property type="match status" value="1"/>
</dbReference>
<reference evidence="3 4" key="1">
    <citation type="submission" date="2024-05" db="EMBL/GenBank/DDBJ databases">
        <title>Roseateles sp. 2.12 16S ribosomal RNA gene Genome sequencing and assembly.</title>
        <authorList>
            <person name="Woo H."/>
        </authorList>
    </citation>
    <scope>NUCLEOTIDE SEQUENCE [LARGE SCALE GENOMIC DNA]</scope>
    <source>
        <strain evidence="3 4">2.12</strain>
    </source>
</reference>
<dbReference type="RefSeq" id="WP_347613025.1">
    <property type="nucleotide sequence ID" value="NZ_JBDPZC010000015.1"/>
</dbReference>
<feature type="signal peptide" evidence="1">
    <location>
        <begin position="1"/>
        <end position="31"/>
    </location>
</feature>
<protein>
    <submittedName>
        <fullName evidence="3">DUF4382 domain-containing protein</fullName>
    </submittedName>
</protein>
<evidence type="ECO:0000259" key="2">
    <source>
        <dbReference type="Pfam" id="PF14321"/>
    </source>
</evidence>
<proteinExistence type="predicted"/>
<dbReference type="Pfam" id="PF14321">
    <property type="entry name" value="DUF4382"/>
    <property type="match status" value="1"/>
</dbReference>
<sequence length="402" mass="39830">MLKFLPFLRRGATLVAAGVAALTLATVSACGGGDSGTPSSNAGTLQLSLTDAPACGFDKVYVTLQKVRIHQSSSATDTDAGWTELTLNPALRVDLLTLRNGVLTTLGSTPLAAGHYTQMRLVLGSNGGSTPLANSVVPTGGTEVALTTPSATQAGVKLNVDITVNANELADFVLDFDACKSIVSAGNSGQYLLKPVVAVIPRLVSGVRGSVDASLATGATVVTLEQGGTIVKSTSPDSTGMYLLQPVAPGSYDLVVSAPGRATAVVTGVSVASGVVTTLSTGASGLNPPASAGGTLAGTVLTGSVPVDAGVRVTQALSMGRSVTVARGSVDASTGAYAYLVPIGAPLVAPYVAAPSVLSFVPDTAAAARYSLAASNAAGAVKNAGPFTLTAGGTLTTHFIFP</sequence>
<organism evidence="3 4">
    <name type="scientific">Roseateles flavus</name>
    <dbReference type="NCBI Taxonomy" id="3149041"/>
    <lineage>
        <taxon>Bacteria</taxon>
        <taxon>Pseudomonadati</taxon>
        <taxon>Pseudomonadota</taxon>
        <taxon>Betaproteobacteria</taxon>
        <taxon>Burkholderiales</taxon>
        <taxon>Sphaerotilaceae</taxon>
        <taxon>Roseateles</taxon>
    </lineage>
</organism>
<dbReference type="Gene3D" id="2.60.40.1120">
    <property type="entry name" value="Carboxypeptidase-like, regulatory domain"/>
    <property type="match status" value="1"/>
</dbReference>
<feature type="domain" description="DUF4382" evidence="2">
    <location>
        <begin position="43"/>
        <end position="195"/>
    </location>
</feature>
<dbReference type="InterPro" id="IPR025491">
    <property type="entry name" value="DUF4382"/>
</dbReference>
<name>A0ABV0GKC5_9BURK</name>